<dbReference type="InterPro" id="IPR039424">
    <property type="entry name" value="SBP_5"/>
</dbReference>
<organism evidence="3 4">
    <name type="scientific">Guyparkeria halophila</name>
    <dbReference type="NCBI Taxonomy" id="47960"/>
    <lineage>
        <taxon>Bacteria</taxon>
        <taxon>Pseudomonadati</taxon>
        <taxon>Pseudomonadota</taxon>
        <taxon>Gammaproteobacteria</taxon>
        <taxon>Chromatiales</taxon>
        <taxon>Thioalkalibacteraceae</taxon>
        <taxon>Guyparkeria</taxon>
    </lineage>
</organism>
<dbReference type="InterPro" id="IPR000914">
    <property type="entry name" value="SBP_5_dom"/>
</dbReference>
<evidence type="ECO:0000256" key="1">
    <source>
        <dbReference type="ARBA" id="ARBA00022729"/>
    </source>
</evidence>
<dbReference type="Gene3D" id="3.40.190.10">
    <property type="entry name" value="Periplasmic binding protein-like II"/>
    <property type="match status" value="1"/>
</dbReference>
<dbReference type="Proteomes" id="UP001327459">
    <property type="component" value="Chromosome"/>
</dbReference>
<dbReference type="PANTHER" id="PTHR30290:SF64">
    <property type="entry name" value="ABC TRANSPORTER PERIPLASMIC BINDING PROTEIN"/>
    <property type="match status" value="1"/>
</dbReference>
<dbReference type="CDD" id="cd08497">
    <property type="entry name" value="MbnE-like"/>
    <property type="match status" value="1"/>
</dbReference>
<keyword evidence="1" id="KW-0732">Signal</keyword>
<dbReference type="PANTHER" id="PTHR30290">
    <property type="entry name" value="PERIPLASMIC BINDING COMPONENT OF ABC TRANSPORTER"/>
    <property type="match status" value="1"/>
</dbReference>
<dbReference type="SUPFAM" id="SSF53850">
    <property type="entry name" value="Periplasmic binding protein-like II"/>
    <property type="match status" value="1"/>
</dbReference>
<dbReference type="Gene3D" id="3.10.105.10">
    <property type="entry name" value="Dipeptide-binding Protein, Domain 3"/>
    <property type="match status" value="1"/>
</dbReference>
<reference evidence="3 4" key="1">
    <citation type="submission" date="2023-11" db="EMBL/GenBank/DDBJ databases">
        <title>MicrobeMod: A computational toolkit for identifying prokaryotic methylation and restriction-modification with nanopore sequencing.</title>
        <authorList>
            <person name="Crits-Christoph A."/>
            <person name="Kang S.C."/>
            <person name="Lee H."/>
            <person name="Ostrov N."/>
        </authorList>
    </citation>
    <scope>NUCLEOTIDE SEQUENCE [LARGE SCALE GENOMIC DNA]</scope>
    <source>
        <strain evidence="3 4">ATCC 49870</strain>
    </source>
</reference>
<proteinExistence type="predicted"/>
<sequence length="655" mass="74487">MTNKHPTPARSRPADCIEAADAPLDGTNRLLPDRRAFLRRMAGLGGLAAMSTLPTLTRAAGFAEGLGYAPAYPVEFPHFDYVNPAAPSEGALTLSVFGSFDSLNPFLLKGLAATGTNTLLFDTLVVRAWDEPFSVYGLLADRLELADDGLSATFRINSAARFVDGRPVTARDVVFSFETLVGEAAHPRYRYYWADVAGATAVDPLHVRFDFRRANPELHMIIGELPVFSRDALIQVDFAEHSRTPLPGSGPYQIEAVNFGRDIRYRRRDDYWARDLGVNQGMHNFRTLGFKYYKDETVALEAFKAGEFDVFHESNSKRWARAYHGKPFDEGRIRRREIPHHNNAGMQGFAMNTRRSLFQDRRVRRALNLAFDFHWSNVHLFYGQYSRCESYFANSELAAQDIPEGVELELLEPYREQLPSELFEQAHVVPFAPTPAIQRQHLVEAQQLLALAGWELQDGKLRNADGEPFTFEIMLAQRGFERIVAPFAYNLRRLGIDVSYRTIDVALYQRRMNRFEFDMTVVSYGQSQSPGNELREMFGSESAHREGSRNYSGIDDPVVDAMIEAVIYAEDREALVTACRALDRVLMWHEYLVPNWYIGSHRLAWWNRFDYHDEPLPRYFSGAEWVMQTWWETHAEPQPGPVVNDVSSLNGGSPS</sequence>
<protein>
    <submittedName>
        <fullName evidence="3">Extracellular solute-binding protein</fullName>
    </submittedName>
</protein>
<dbReference type="InterPro" id="IPR030678">
    <property type="entry name" value="Peptide/Ni-bd"/>
</dbReference>
<accession>A0ABZ0YX50</accession>
<name>A0ABZ0YX50_9GAMM</name>
<dbReference type="PIRSF" id="PIRSF002741">
    <property type="entry name" value="MppA"/>
    <property type="match status" value="1"/>
</dbReference>
<dbReference type="Pfam" id="PF00496">
    <property type="entry name" value="SBP_bac_5"/>
    <property type="match status" value="1"/>
</dbReference>
<evidence type="ECO:0000313" key="4">
    <source>
        <dbReference type="Proteomes" id="UP001327459"/>
    </source>
</evidence>
<feature type="domain" description="Solute-binding protein family 5" evidence="2">
    <location>
        <begin position="135"/>
        <end position="541"/>
    </location>
</feature>
<keyword evidence="4" id="KW-1185">Reference proteome</keyword>
<gene>
    <name evidence="3" type="ORF">SR882_08470</name>
</gene>
<evidence type="ECO:0000259" key="2">
    <source>
        <dbReference type="Pfam" id="PF00496"/>
    </source>
</evidence>
<dbReference type="PROSITE" id="PS51318">
    <property type="entry name" value="TAT"/>
    <property type="match status" value="1"/>
</dbReference>
<dbReference type="RefSeq" id="WP_322520815.1">
    <property type="nucleotide sequence ID" value="NZ_CP140153.1"/>
</dbReference>
<dbReference type="EMBL" id="CP140153">
    <property type="protein sequence ID" value="WQH15791.1"/>
    <property type="molecule type" value="Genomic_DNA"/>
</dbReference>
<evidence type="ECO:0000313" key="3">
    <source>
        <dbReference type="EMBL" id="WQH15791.1"/>
    </source>
</evidence>
<dbReference type="InterPro" id="IPR006311">
    <property type="entry name" value="TAT_signal"/>
</dbReference>